<dbReference type="Pfam" id="PF11209">
    <property type="entry name" value="LmeA"/>
    <property type="match status" value="1"/>
</dbReference>
<evidence type="ECO:0000313" key="2">
    <source>
        <dbReference type="Proteomes" id="UP000319103"/>
    </source>
</evidence>
<proteinExistence type="predicted"/>
<dbReference type="EMBL" id="VIGB01000003">
    <property type="protein sequence ID" value="TQF03971.1"/>
    <property type="molecule type" value="Genomic_DNA"/>
</dbReference>
<dbReference type="AlphaFoldDB" id="A0A540W4K7"/>
<sequence>MAGPPGEHRWPSTGRGKSMRTWIKVTVPVVALAGLLVGADRVAVNVAESQAADKLAGHQGISGRPTVSIDDMPFLTDLIDQKLGKVSLSAASMTLTGNGGQSVQLHDFRADLSGVKVNSGYTSATVDSGSGHGLIGYQEVHDLMGLDSRISLGYGGPGLVKVGYEMLGQKLSATVTLQNNGNTILVGSVGNLPPGLAAMPGVGGMIQRDLGAKSFTLQGLPVGLHLDSVTPQPGGIELSFAGTGVTLTS</sequence>
<name>A0A540W4K7_9ACTN</name>
<dbReference type="Proteomes" id="UP000319103">
    <property type="component" value="Unassembled WGS sequence"/>
</dbReference>
<keyword evidence="2" id="KW-1185">Reference proteome</keyword>
<organism evidence="1 2">
    <name type="scientific">Kitasatospora acidiphila</name>
    <dbReference type="NCBI Taxonomy" id="2567942"/>
    <lineage>
        <taxon>Bacteria</taxon>
        <taxon>Bacillati</taxon>
        <taxon>Actinomycetota</taxon>
        <taxon>Actinomycetes</taxon>
        <taxon>Kitasatosporales</taxon>
        <taxon>Streptomycetaceae</taxon>
        <taxon>Kitasatospora</taxon>
    </lineage>
</organism>
<accession>A0A540W4K7</accession>
<gene>
    <name evidence="1" type="ORF">E6W39_19165</name>
</gene>
<comment type="caution">
    <text evidence="1">The sequence shown here is derived from an EMBL/GenBank/DDBJ whole genome shotgun (WGS) entry which is preliminary data.</text>
</comment>
<dbReference type="InterPro" id="IPR021373">
    <property type="entry name" value="DUF2993"/>
</dbReference>
<protein>
    <submittedName>
        <fullName evidence="1">DUF2993 domain-containing protein</fullName>
    </submittedName>
</protein>
<reference evidence="1 2" key="1">
    <citation type="submission" date="2019-06" db="EMBL/GenBank/DDBJ databases">
        <title>Description of Kitasatospora acidophila sp. nov. isolated from pine grove soil, and reclassification of Streptomyces novaecaesareae to Kitasatospora novaeceasareae comb. nov.</title>
        <authorList>
            <person name="Kim M.J."/>
        </authorList>
    </citation>
    <scope>NUCLEOTIDE SEQUENCE [LARGE SCALE GENOMIC DNA]</scope>
    <source>
        <strain evidence="1 2">MMS16-CNU292</strain>
    </source>
</reference>
<dbReference type="OrthoDB" id="3215846at2"/>
<evidence type="ECO:0000313" key="1">
    <source>
        <dbReference type="EMBL" id="TQF03971.1"/>
    </source>
</evidence>